<dbReference type="PROSITE" id="PS00723">
    <property type="entry name" value="POLYPRENYL_SYNTHASE_1"/>
    <property type="match status" value="1"/>
</dbReference>
<keyword evidence="4 8" id="KW-0808">Transferase</keyword>
<dbReference type="EC" id="2.5.1.29" evidence="10"/>
<evidence type="ECO:0000256" key="2">
    <source>
        <dbReference type="ARBA" id="ARBA00005128"/>
    </source>
</evidence>
<sequence length="391" mass="42534">MAASAMTASYQSLHFCLQSKNMASPECILKSFSLPCSRFNGASTSLGASNGQYMGFRGHLRKGLLSSRGVMSSGSLNTVAQLVSEAETVKEKKDFEFDFKKYMYSKAISVNEALDKAVPTHYPEKIHESMRYSLLAGGKRVRPTLCIAACELVGGTEDLAMPAACAMEMIHTMTLIHDDLPCMDNDNLRRGKPTNHKAFGEDTAVLAGDALLSFAFEHIARSTSKTVESERVLRVICELGKSMGSEGLVAGQIVDIASEGDTSVDLKTLEYIHLHKTAVLLECSVVSGAIIGGASEEEIERTRRYARCVGLLFQVVDDILDVTKTSEELGKTAGKDLISDKATYPKLMGLEKAKEFAVELVNKAKEELSYFDPVKAAPLLGLADYIAFRQN</sequence>
<evidence type="ECO:0000256" key="6">
    <source>
        <dbReference type="ARBA" id="ARBA00022842"/>
    </source>
</evidence>
<accession>Q64KQ5</accession>
<dbReference type="SFLD" id="SFLDG01017">
    <property type="entry name" value="Polyprenyl_Transferase_Like"/>
    <property type="match status" value="1"/>
</dbReference>
<dbReference type="GO" id="GO:0046872">
    <property type="term" value="F:metal ion binding"/>
    <property type="evidence" value="ECO:0007669"/>
    <property type="project" value="UniProtKB-KW"/>
</dbReference>
<keyword evidence="7" id="KW-0414">Isoprene biosynthesis</keyword>
<dbReference type="InterPro" id="IPR053378">
    <property type="entry name" value="Prenyl_diphosphate_synthase"/>
</dbReference>
<dbReference type="NCBIfam" id="NF045485">
    <property type="entry name" value="FPPsyn"/>
    <property type="match status" value="1"/>
</dbReference>
<dbReference type="Gene3D" id="1.10.600.10">
    <property type="entry name" value="Farnesyl Diphosphate Synthase"/>
    <property type="match status" value="1"/>
</dbReference>
<dbReference type="InterPro" id="IPR008949">
    <property type="entry name" value="Isoprenoid_synthase_dom_sf"/>
</dbReference>
<reference evidence="9" key="2">
    <citation type="journal article" date="2005" name="Mol. Biol.">
        <title>An intron-free methyl jasmonate inducible geranylgeranyl diphosphate synthase gene from Taxus media and its functional identification in yeast.</title>
        <authorList>
            <person name="Liao Z."/>
            <person name="Gong Y."/>
            <person name="Kai G."/>
            <person name="Zuo K."/>
            <person name="Chen M."/>
            <person name="Tan Q."/>
            <person name="Wei Y."/>
            <person name="Guo L."/>
            <person name="Tan F."/>
            <person name="Sun X."/>
            <person name="Tang K."/>
        </authorList>
    </citation>
    <scope>NUCLEOTIDE SEQUENCE</scope>
</reference>
<dbReference type="EMBL" id="EF646376">
    <property type="protein sequence ID" value="ABV08866.1"/>
    <property type="molecule type" value="mRNA"/>
</dbReference>
<name>Q64KQ5_GINBI</name>
<organism evidence="9">
    <name type="scientific">Ginkgo biloba</name>
    <name type="common">Ginkgo</name>
    <name type="synonym">Maidenhair tree</name>
    <dbReference type="NCBI Taxonomy" id="3311"/>
    <lineage>
        <taxon>Eukaryota</taxon>
        <taxon>Viridiplantae</taxon>
        <taxon>Streptophyta</taxon>
        <taxon>Embryophyta</taxon>
        <taxon>Tracheophyta</taxon>
        <taxon>Spermatophyta</taxon>
        <taxon>Ginkgoidae</taxon>
        <taxon>Ginkgoales</taxon>
        <taxon>Ginkgoaceae</taxon>
        <taxon>Ginkgo</taxon>
    </lineage>
</organism>
<evidence type="ECO:0000256" key="1">
    <source>
        <dbReference type="ARBA" id="ARBA00001946"/>
    </source>
</evidence>
<dbReference type="FunFam" id="1.10.600.10:FF:000001">
    <property type="entry name" value="Geranylgeranyl diphosphate synthase"/>
    <property type="match status" value="1"/>
</dbReference>
<dbReference type="GO" id="GO:0004311">
    <property type="term" value="F:geranylgeranyl diphosphate synthase activity"/>
    <property type="evidence" value="ECO:0007669"/>
    <property type="project" value="UniProtKB-EC"/>
</dbReference>
<comment type="pathway">
    <text evidence="2">Isoprenoid biosynthesis.</text>
</comment>
<dbReference type="GO" id="GO:0005737">
    <property type="term" value="C:cytoplasm"/>
    <property type="evidence" value="ECO:0007669"/>
    <property type="project" value="UniProtKB-ARBA"/>
</dbReference>
<dbReference type="PROSITE" id="PS00444">
    <property type="entry name" value="POLYPRENYL_SYNTHASE_2"/>
    <property type="match status" value="1"/>
</dbReference>
<dbReference type="AlphaFoldDB" id="Q64KQ5"/>
<dbReference type="EMBL" id="AY371321">
    <property type="protein sequence ID" value="AAQ72786.1"/>
    <property type="molecule type" value="mRNA"/>
</dbReference>
<dbReference type="BRENDA" id="2.5.1.29">
    <property type="organism ID" value="2435"/>
</dbReference>
<comment type="cofactor">
    <cofactor evidence="1">
        <name>Mg(2+)</name>
        <dbReference type="ChEBI" id="CHEBI:18420"/>
    </cofactor>
</comment>
<reference evidence="11" key="4">
    <citation type="submission" date="2007-05" db="EMBL/GenBank/DDBJ databases">
        <title>Genomic cloning and characterization of the gene encoding geranylgeranyl diphosphate synthase from Ginkgo biloba.</title>
        <authorList>
            <person name="Liu W."/>
            <person name="Chen M."/>
            <person name="Liao Z."/>
            <person name="Zhu S."/>
        </authorList>
    </citation>
    <scope>NUCLEOTIDE SEQUENCE</scope>
</reference>
<keyword evidence="5" id="KW-0479">Metal-binding</keyword>
<dbReference type="Pfam" id="PF00348">
    <property type="entry name" value="polyprenyl_synt"/>
    <property type="match status" value="1"/>
</dbReference>
<dbReference type="SMR" id="Q64KQ5"/>
<evidence type="ECO:0000313" key="10">
    <source>
        <dbReference type="EMBL" id="ABV08866.1"/>
    </source>
</evidence>
<dbReference type="SFLD" id="SFLDS00005">
    <property type="entry name" value="Isoprenoid_Synthase_Type_I"/>
    <property type="match status" value="1"/>
</dbReference>
<evidence type="ECO:0000256" key="5">
    <source>
        <dbReference type="ARBA" id="ARBA00022723"/>
    </source>
</evidence>
<evidence type="ECO:0000256" key="8">
    <source>
        <dbReference type="RuleBase" id="RU004466"/>
    </source>
</evidence>
<evidence type="ECO:0000313" key="9">
    <source>
        <dbReference type="EMBL" id="AAQ72786.1"/>
    </source>
</evidence>
<dbReference type="PANTHER" id="PTHR43281:SF1">
    <property type="entry name" value="FARNESYL DIPHOSPHATE SYNTHASE"/>
    <property type="match status" value="1"/>
</dbReference>
<protein>
    <submittedName>
        <fullName evidence="9">Geranylgeranyl diphosphate synthase</fullName>
        <ecNumber evidence="10">2.5.1.29</ecNumber>
    </submittedName>
</protein>
<gene>
    <name evidence="9" type="primary">ggpps</name>
</gene>
<comment type="similarity">
    <text evidence="3 8">Belongs to the FPP/GGPP synthase family.</text>
</comment>
<evidence type="ECO:0000256" key="4">
    <source>
        <dbReference type="ARBA" id="ARBA00022679"/>
    </source>
</evidence>
<dbReference type="CDD" id="cd00685">
    <property type="entry name" value="Trans_IPPS_HT"/>
    <property type="match status" value="1"/>
</dbReference>
<evidence type="ECO:0000313" key="11">
    <source>
        <dbReference type="EMBL" id="ABV08867.1"/>
    </source>
</evidence>
<evidence type="ECO:0000256" key="7">
    <source>
        <dbReference type="ARBA" id="ARBA00023229"/>
    </source>
</evidence>
<dbReference type="GO" id="GO:0008299">
    <property type="term" value="P:isoprenoid biosynthetic process"/>
    <property type="evidence" value="ECO:0007669"/>
    <property type="project" value="UniProtKB-KW"/>
</dbReference>
<dbReference type="EMBL" id="EF646377">
    <property type="protein sequence ID" value="ABV08867.1"/>
    <property type="molecule type" value="Genomic_DNA"/>
</dbReference>
<proteinExistence type="evidence at transcript level"/>
<dbReference type="InterPro" id="IPR033749">
    <property type="entry name" value="Polyprenyl_synt_CS"/>
</dbReference>
<evidence type="ECO:0000256" key="3">
    <source>
        <dbReference type="ARBA" id="ARBA00006706"/>
    </source>
</evidence>
<dbReference type="SUPFAM" id="SSF48576">
    <property type="entry name" value="Terpenoid synthases"/>
    <property type="match status" value="1"/>
</dbReference>
<keyword evidence="6" id="KW-0460">Magnesium</keyword>
<reference evidence="9" key="1">
    <citation type="journal article" date="2004" name="DNA Seq.">
        <title>A new geranylgeranyl diphosphate synthase gene from Ginkgo biloba, which intermediates the biosynthesis of the key precursor for ginkgolides.</title>
        <authorList>
            <person name="Liao Z."/>
            <person name="Chen M."/>
            <person name="Gong Y."/>
            <person name="Guo L."/>
            <person name="Tan Q."/>
            <person name="Feng X."/>
            <person name="Sun X."/>
            <person name="Tan F."/>
            <person name="Tang K."/>
        </authorList>
    </citation>
    <scope>NUCLEOTIDE SEQUENCE</scope>
</reference>
<reference evidence="10" key="3">
    <citation type="submission" date="2007-05" db="EMBL/GenBank/DDBJ databases">
        <title>A new geranylgeranyl diphosphate synthase from Ginkgo biloba: Cloning, characterization and functional complementation.</title>
        <authorList>
            <person name="Liu W."/>
            <person name="Chen M."/>
            <person name="Zhu S."/>
            <person name="Tang J."/>
            <person name="Liao Z."/>
        </authorList>
    </citation>
    <scope>NUCLEOTIDE SEQUENCE</scope>
</reference>
<dbReference type="InterPro" id="IPR000092">
    <property type="entry name" value="Polyprenyl_synt"/>
</dbReference>
<dbReference type="PANTHER" id="PTHR43281">
    <property type="entry name" value="FARNESYL DIPHOSPHATE SYNTHASE"/>
    <property type="match status" value="1"/>
</dbReference>